<dbReference type="GO" id="GO:0043190">
    <property type="term" value="C:ATP-binding cassette (ABC) transporter complex"/>
    <property type="evidence" value="ECO:0007669"/>
    <property type="project" value="TreeGrafter"/>
</dbReference>
<dbReference type="EMBL" id="BAOS01000007">
    <property type="protein sequence ID" value="GAX60212.1"/>
    <property type="molecule type" value="Genomic_DNA"/>
</dbReference>
<dbReference type="GO" id="GO:0015920">
    <property type="term" value="P:lipopolysaccharide transport"/>
    <property type="evidence" value="ECO:0007669"/>
    <property type="project" value="TreeGrafter"/>
</dbReference>
<organism evidence="8 9">
    <name type="scientific">Candidatus Scalindua japonica</name>
    <dbReference type="NCBI Taxonomy" id="1284222"/>
    <lineage>
        <taxon>Bacteria</taxon>
        <taxon>Pseudomonadati</taxon>
        <taxon>Planctomycetota</taxon>
        <taxon>Candidatus Brocadiia</taxon>
        <taxon>Candidatus Brocadiales</taxon>
        <taxon>Candidatus Scalinduaceae</taxon>
        <taxon>Candidatus Scalindua</taxon>
    </lineage>
</organism>
<gene>
    <name evidence="8" type="ORF">SCALIN_C07_0023</name>
</gene>
<keyword evidence="4 7" id="KW-1133">Transmembrane helix</keyword>
<keyword evidence="5 7" id="KW-0472">Membrane</keyword>
<evidence type="ECO:0000313" key="8">
    <source>
        <dbReference type="EMBL" id="GAX60212.1"/>
    </source>
</evidence>
<sequence>MSYGRLSADNEITATKAAGIHLYHLVVPIVIVGIFFSVLTLYLNAEVLPKSYFKVRQLQEKAVKRVLATHFITAKKKIDFHPYQIFIGSVESNNFKDIAVFEYADDYIVNILLAEEGEIEIDEDGTQVFLTLRRGEFLKPDIDYSVDSPTMGSFEEAVFAIPLRQKVRHSALKYTTLTRLIEQRGEINNELSSLDKPFKNSEKTIKRATRGISSINEKKSEVSMKLQRAEKKRKDSAANISRQEGAIKRARFNLNIYENYINVAKGNIRKLAIEKDNEEDTDNLEHKGDRDEEYAKNIALINKIIKKEKRRIKTTKRKILISQRLIEEENKKVEEVTLEIQELNRSEEELEKERLILVGQISMAEKQNMRRELTVNIHKRLSPSLASLSFILIGIPLGIMTRSSNILVSLGISFILILFIYYPLVATGLVVAESMNFPIIPSVWGANIVNLILSVFLFKKIMAQ</sequence>
<dbReference type="InterPro" id="IPR005495">
    <property type="entry name" value="LptG/LptF_permease"/>
</dbReference>
<feature type="coiled-coil region" evidence="6">
    <location>
        <begin position="326"/>
        <end position="360"/>
    </location>
</feature>
<keyword evidence="9" id="KW-1185">Reference proteome</keyword>
<feature type="coiled-coil region" evidence="6">
    <location>
        <begin position="212"/>
        <end position="281"/>
    </location>
</feature>
<keyword evidence="3 7" id="KW-0812">Transmembrane</keyword>
<evidence type="ECO:0000313" key="9">
    <source>
        <dbReference type="Proteomes" id="UP000218542"/>
    </source>
</evidence>
<feature type="transmembrane region" description="Helical" evidence="7">
    <location>
        <begin position="406"/>
        <end position="425"/>
    </location>
</feature>
<keyword evidence="6" id="KW-0175">Coiled coil</keyword>
<evidence type="ECO:0000256" key="1">
    <source>
        <dbReference type="ARBA" id="ARBA00004651"/>
    </source>
</evidence>
<evidence type="ECO:0000256" key="6">
    <source>
        <dbReference type="SAM" id="Coils"/>
    </source>
</evidence>
<proteinExistence type="predicted"/>
<dbReference type="Pfam" id="PF03739">
    <property type="entry name" value="LptF_LptG"/>
    <property type="match status" value="1"/>
</dbReference>
<protein>
    <submittedName>
        <fullName evidence="8">Permease, YjgP/YjgQ family protein</fullName>
    </submittedName>
</protein>
<keyword evidence="2" id="KW-1003">Cell membrane</keyword>
<dbReference type="PANTHER" id="PTHR33529:SF6">
    <property type="entry name" value="YJGP_YJGQ FAMILY PERMEASE"/>
    <property type="match status" value="1"/>
</dbReference>
<comment type="subcellular location">
    <subcellularLocation>
        <location evidence="1">Cell membrane</location>
        <topology evidence="1">Multi-pass membrane protein</topology>
    </subcellularLocation>
</comment>
<evidence type="ECO:0000256" key="4">
    <source>
        <dbReference type="ARBA" id="ARBA00022989"/>
    </source>
</evidence>
<evidence type="ECO:0000256" key="7">
    <source>
        <dbReference type="SAM" id="Phobius"/>
    </source>
</evidence>
<dbReference type="PANTHER" id="PTHR33529">
    <property type="entry name" value="SLR0882 PROTEIN-RELATED"/>
    <property type="match status" value="1"/>
</dbReference>
<feature type="transmembrane region" description="Helical" evidence="7">
    <location>
        <begin position="381"/>
        <end position="399"/>
    </location>
</feature>
<accession>A0A286TWG1</accession>
<comment type="caution">
    <text evidence="8">The sequence shown here is derived from an EMBL/GenBank/DDBJ whole genome shotgun (WGS) entry which is preliminary data.</text>
</comment>
<name>A0A286TWG1_9BACT</name>
<dbReference type="AlphaFoldDB" id="A0A286TWG1"/>
<evidence type="ECO:0000256" key="2">
    <source>
        <dbReference type="ARBA" id="ARBA00022475"/>
    </source>
</evidence>
<dbReference type="Proteomes" id="UP000218542">
    <property type="component" value="Unassembled WGS sequence"/>
</dbReference>
<feature type="transmembrane region" description="Helical" evidence="7">
    <location>
        <begin position="21"/>
        <end position="43"/>
    </location>
</feature>
<evidence type="ECO:0000256" key="3">
    <source>
        <dbReference type="ARBA" id="ARBA00022692"/>
    </source>
</evidence>
<feature type="transmembrane region" description="Helical" evidence="7">
    <location>
        <begin position="437"/>
        <end position="458"/>
    </location>
</feature>
<evidence type="ECO:0000256" key="5">
    <source>
        <dbReference type="ARBA" id="ARBA00023136"/>
    </source>
</evidence>
<reference evidence="9" key="1">
    <citation type="journal article" date="2017" name="Environ. Microbiol. Rep.">
        <title>Genetic Diversity of Marine Anaerobic Ammonium-Oxidizing Bacteria as Revealed by Genomic and Proteomic Analyses of 'Candidatus Scalindua japonica'.</title>
        <authorList>
            <person name="Oshiki M."/>
            <person name="Mizuto K."/>
            <person name="Kimura Z."/>
            <person name="Kindaichi T."/>
            <person name="Satoh H."/>
            <person name="Okabe S."/>
        </authorList>
    </citation>
    <scope>NUCLEOTIDE SEQUENCE [LARGE SCALE GENOMIC DNA]</scope>
    <source>
        <strain evidence="9">husup-a2</strain>
    </source>
</reference>